<organism evidence="1 2">
    <name type="scientific">Halomicrobium mukohataei (strain ATCC 700874 / DSM 12286 / JCM 9738 / NCIMB 13541)</name>
    <name type="common">Haloarcula mukohataei</name>
    <dbReference type="NCBI Taxonomy" id="485914"/>
    <lineage>
        <taxon>Archaea</taxon>
        <taxon>Methanobacteriati</taxon>
        <taxon>Methanobacteriota</taxon>
        <taxon>Stenosarchaea group</taxon>
        <taxon>Halobacteria</taxon>
        <taxon>Halobacteriales</taxon>
        <taxon>Haloarculaceae</taxon>
        <taxon>Halomicrobium</taxon>
    </lineage>
</organism>
<dbReference type="KEGG" id="hmu:Hmuk_1890"/>
<dbReference type="Proteomes" id="UP000001746">
    <property type="component" value="Chromosome"/>
</dbReference>
<dbReference type="AlphaFoldDB" id="C7P4I1"/>
<protein>
    <submittedName>
        <fullName evidence="1">Uncharacterized protein</fullName>
    </submittedName>
</protein>
<dbReference type="EMBL" id="CP001688">
    <property type="protein sequence ID" value="ACV48003.1"/>
    <property type="molecule type" value="Genomic_DNA"/>
</dbReference>
<sequence>MTGEEWEKYNLVSAVGGQDSNFGELSITGNLYRYDPNEENVDANLYGSIHQYKAEHEYCGGCWLSHSLDRARLVQDWGVASSDTGNGGLGVYEPNEDREKTKDQVTYGLSVGGSFSSKDGFEVNAEGSIQWTYDIPKVPLQARSYDDAAIWEYDTSKYEAGDDFIVSTGSTCWFDPSDVDPDSPQVGQANMGAEFSSSVKTQYLGAILEYSEEY</sequence>
<proteinExistence type="predicted"/>
<accession>C7P4I1</accession>
<dbReference type="HOGENOM" id="CLU_1286320_0_0_2"/>
<gene>
    <name evidence="1" type="ordered locus">Hmuk_1890</name>
</gene>
<keyword evidence="2" id="KW-1185">Reference proteome</keyword>
<evidence type="ECO:0000313" key="2">
    <source>
        <dbReference type="Proteomes" id="UP000001746"/>
    </source>
</evidence>
<evidence type="ECO:0000313" key="1">
    <source>
        <dbReference type="EMBL" id="ACV48003.1"/>
    </source>
</evidence>
<reference evidence="1 2" key="1">
    <citation type="journal article" date="2009" name="Stand. Genomic Sci.">
        <title>Complete genome sequence of Halomicrobium mukohataei type strain (arg-2).</title>
        <authorList>
            <person name="Tindall B.J."/>
            <person name="Schneider S."/>
            <person name="Lapidus A."/>
            <person name="Copeland A."/>
            <person name="Glavina Del Rio T."/>
            <person name="Nolan M."/>
            <person name="Lucas S."/>
            <person name="Chen F."/>
            <person name="Tice H."/>
            <person name="Cheng J.F."/>
            <person name="Saunders E."/>
            <person name="Bruce D."/>
            <person name="Goodwin L."/>
            <person name="Pitluck S."/>
            <person name="Mikhailova N."/>
            <person name="Pati A."/>
            <person name="Ivanova N."/>
            <person name="Mavrommatis K."/>
            <person name="Chen A."/>
            <person name="Palaniappan K."/>
            <person name="Chain P."/>
            <person name="Land M."/>
            <person name="Hauser L."/>
            <person name="Chang Y.J."/>
            <person name="Jeffries C.D."/>
            <person name="Brettin T."/>
            <person name="Han C."/>
            <person name="Rohde M."/>
            <person name="Goker M."/>
            <person name="Bristow J."/>
            <person name="Eisen J.A."/>
            <person name="Markowitz V."/>
            <person name="Hugenholtz P."/>
            <person name="Klenk H.P."/>
            <person name="Kyrpides N.C."/>
            <person name="Detter J.C."/>
        </authorList>
    </citation>
    <scope>NUCLEOTIDE SEQUENCE [LARGE SCALE GENOMIC DNA]</scope>
    <source>
        <strain evidence="2">ATCC 700874 / DSM 12286 / JCM 9738 / NCIMB 13541</strain>
    </source>
</reference>
<name>C7P4I1_HALMD</name>